<keyword evidence="5" id="KW-1185">Reference proteome</keyword>
<evidence type="ECO:0000256" key="1">
    <source>
        <dbReference type="ARBA" id="ARBA00004123"/>
    </source>
</evidence>
<dbReference type="Pfam" id="PF15699">
    <property type="entry name" value="NPR1_interact"/>
    <property type="match status" value="1"/>
</dbReference>
<dbReference type="InterPro" id="IPR031425">
    <property type="entry name" value="NPR1/NH1-interacting"/>
</dbReference>
<dbReference type="STRING" id="3821.A0A151SMR8"/>
<dbReference type="PANTHER" id="PTHR33669:SF14">
    <property type="entry name" value="NRR REPRESSOR HOMOLOG 3"/>
    <property type="match status" value="1"/>
</dbReference>
<accession>A0A151SMR8</accession>
<evidence type="ECO:0000313" key="5">
    <source>
        <dbReference type="Proteomes" id="UP000075243"/>
    </source>
</evidence>
<dbReference type="AlphaFoldDB" id="A0A151SMR8"/>
<evidence type="ECO:0000313" key="4">
    <source>
        <dbReference type="EMBL" id="KYP56134.1"/>
    </source>
</evidence>
<keyword evidence="3" id="KW-0539">Nucleus</keyword>
<comment type="similarity">
    <text evidence="2">Belongs to the NPR1-interactor family.</text>
</comment>
<dbReference type="Proteomes" id="UP000075243">
    <property type="component" value="Chromosome 11"/>
</dbReference>
<dbReference type="GO" id="GO:0010112">
    <property type="term" value="P:regulation of systemic acquired resistance"/>
    <property type="evidence" value="ECO:0007669"/>
    <property type="project" value="InterPro"/>
</dbReference>
<proteinExistence type="inferred from homology"/>
<organism evidence="4 5">
    <name type="scientific">Cajanus cajan</name>
    <name type="common">Pigeon pea</name>
    <name type="synonym">Cajanus indicus</name>
    <dbReference type="NCBI Taxonomy" id="3821"/>
    <lineage>
        <taxon>Eukaryota</taxon>
        <taxon>Viridiplantae</taxon>
        <taxon>Streptophyta</taxon>
        <taxon>Embryophyta</taxon>
        <taxon>Tracheophyta</taxon>
        <taxon>Spermatophyta</taxon>
        <taxon>Magnoliopsida</taxon>
        <taxon>eudicotyledons</taxon>
        <taxon>Gunneridae</taxon>
        <taxon>Pentapetalae</taxon>
        <taxon>rosids</taxon>
        <taxon>fabids</taxon>
        <taxon>Fabales</taxon>
        <taxon>Fabaceae</taxon>
        <taxon>Papilionoideae</taxon>
        <taxon>50 kb inversion clade</taxon>
        <taxon>NPAAA clade</taxon>
        <taxon>indigoferoid/millettioid clade</taxon>
        <taxon>Phaseoleae</taxon>
        <taxon>Cajanus</taxon>
    </lineage>
</organism>
<dbReference type="GO" id="GO:0005634">
    <property type="term" value="C:nucleus"/>
    <property type="evidence" value="ECO:0007669"/>
    <property type="project" value="UniProtKB-SubCell"/>
</dbReference>
<dbReference type="Gramene" id="C.cajan_02309.t">
    <property type="protein sequence ID" value="C.cajan_02309.t.cds1"/>
    <property type="gene ID" value="C.cajan_02309"/>
</dbReference>
<evidence type="ECO:0000256" key="2">
    <source>
        <dbReference type="ARBA" id="ARBA00009937"/>
    </source>
</evidence>
<dbReference type="PANTHER" id="PTHR33669">
    <property type="entry name" value="PROTEIN NEGATIVE REGULATOR OF RESISTANCE"/>
    <property type="match status" value="1"/>
</dbReference>
<dbReference type="OMA" id="QHQDFME"/>
<sequence length="119" mass="13332">MSSGNSSKKRKVCQVEEEDEEAKMETFFALVRNIRDTRDRWIGLRSGDSKLKKGEIMRGKEESKVGVWKPKFQLEDFADEEARCGNSDPSLALVGDASRSKTCGKEEDAEKGIDLSLSL</sequence>
<comment type="subcellular location">
    <subcellularLocation>
        <location evidence="1">Nucleus</location>
    </subcellularLocation>
</comment>
<dbReference type="EMBL" id="CM003613">
    <property type="protein sequence ID" value="KYP56134.1"/>
    <property type="molecule type" value="Genomic_DNA"/>
</dbReference>
<reference evidence="4 5" key="1">
    <citation type="journal article" date="2012" name="Nat. Biotechnol.">
        <title>Draft genome sequence of pigeonpea (Cajanus cajan), an orphan legume crop of resource-poor farmers.</title>
        <authorList>
            <person name="Varshney R.K."/>
            <person name="Chen W."/>
            <person name="Li Y."/>
            <person name="Bharti A.K."/>
            <person name="Saxena R.K."/>
            <person name="Schlueter J.A."/>
            <person name="Donoghue M.T."/>
            <person name="Azam S."/>
            <person name="Fan G."/>
            <person name="Whaley A.M."/>
            <person name="Farmer A.D."/>
            <person name="Sheridan J."/>
            <person name="Iwata A."/>
            <person name="Tuteja R."/>
            <person name="Penmetsa R.V."/>
            <person name="Wu W."/>
            <person name="Upadhyaya H.D."/>
            <person name="Yang S.P."/>
            <person name="Shah T."/>
            <person name="Saxena K.B."/>
            <person name="Michael T."/>
            <person name="McCombie W.R."/>
            <person name="Yang B."/>
            <person name="Zhang G."/>
            <person name="Yang H."/>
            <person name="Wang J."/>
            <person name="Spillane C."/>
            <person name="Cook D.R."/>
            <person name="May G.D."/>
            <person name="Xu X."/>
            <person name="Jackson S.A."/>
        </authorList>
    </citation>
    <scope>NUCLEOTIDE SEQUENCE [LARGE SCALE GENOMIC DNA]</scope>
    <source>
        <strain evidence="5">cv. Asha</strain>
    </source>
</reference>
<name>A0A151SMR8_CAJCA</name>
<evidence type="ECO:0000256" key="3">
    <source>
        <dbReference type="ARBA" id="ARBA00023242"/>
    </source>
</evidence>
<gene>
    <name evidence="4" type="ORF">KK1_002368</name>
</gene>
<protein>
    <submittedName>
        <fullName evidence="4">Uncharacterized protein</fullName>
    </submittedName>
</protein>